<evidence type="ECO:0000313" key="8">
    <source>
        <dbReference type="EMBL" id="BCY28725.1"/>
    </source>
</evidence>
<keyword evidence="2" id="KW-1003">Cell membrane</keyword>
<feature type="domain" description="RDD" evidence="7">
    <location>
        <begin position="6"/>
        <end position="130"/>
    </location>
</feature>
<evidence type="ECO:0000256" key="3">
    <source>
        <dbReference type="ARBA" id="ARBA00022692"/>
    </source>
</evidence>
<feature type="transmembrane region" description="Helical" evidence="6">
    <location>
        <begin position="12"/>
        <end position="32"/>
    </location>
</feature>
<sequence>MTKKNIGKRIFAGFIDYLIVYLLMFAFAYSFGEPNEEGGFSVTGILALMPFVFWFVIIVLLESVYGATIGNSLVGLKPQSLISRNGEVSLGQSFKRHLLDPIDMFPFGLIGIITIKNSDKNQRLGDLWANTIVVEIKSK</sequence>
<name>A0ABM7S5C1_9FLAO</name>
<gene>
    <name evidence="8" type="ORF">KK2020170_15930</name>
</gene>
<dbReference type="PANTHER" id="PTHR36115">
    <property type="entry name" value="PROLINE-RICH ANTIGEN HOMOLOG-RELATED"/>
    <property type="match status" value="1"/>
</dbReference>
<evidence type="ECO:0000256" key="4">
    <source>
        <dbReference type="ARBA" id="ARBA00022989"/>
    </source>
</evidence>
<protein>
    <recommendedName>
        <fullName evidence="7">RDD domain-containing protein</fullName>
    </recommendedName>
</protein>
<dbReference type="Proteomes" id="UP000825258">
    <property type="component" value="Chromosome"/>
</dbReference>
<evidence type="ECO:0000259" key="7">
    <source>
        <dbReference type="Pfam" id="PF06271"/>
    </source>
</evidence>
<keyword evidence="3 6" id="KW-0812">Transmembrane</keyword>
<evidence type="ECO:0000313" key="9">
    <source>
        <dbReference type="Proteomes" id="UP000825258"/>
    </source>
</evidence>
<evidence type="ECO:0000256" key="5">
    <source>
        <dbReference type="ARBA" id="ARBA00023136"/>
    </source>
</evidence>
<evidence type="ECO:0000256" key="6">
    <source>
        <dbReference type="SAM" id="Phobius"/>
    </source>
</evidence>
<reference evidence="8 9" key="1">
    <citation type="submission" date="2021-06" db="EMBL/GenBank/DDBJ databases">
        <title>Whole genome sequences of Flavobacterium sp. KK2020170 and assembly.</title>
        <authorList>
            <person name="Kitahara K."/>
            <person name="Miyoshi S."/>
            <person name="Uesaka K."/>
        </authorList>
    </citation>
    <scope>NUCLEOTIDE SEQUENCE [LARGE SCALE GENOMIC DNA]</scope>
    <source>
        <strain evidence="8 9">KK2020170</strain>
    </source>
</reference>
<dbReference type="InterPro" id="IPR051791">
    <property type="entry name" value="Pra-immunoreactive"/>
</dbReference>
<proteinExistence type="predicted"/>
<dbReference type="PANTHER" id="PTHR36115:SF4">
    <property type="entry name" value="MEMBRANE PROTEIN"/>
    <property type="match status" value="1"/>
</dbReference>
<organism evidence="8 9">
    <name type="scientific">Flavobacterium okayamense</name>
    <dbReference type="NCBI Taxonomy" id="2830782"/>
    <lineage>
        <taxon>Bacteria</taxon>
        <taxon>Pseudomonadati</taxon>
        <taxon>Bacteroidota</taxon>
        <taxon>Flavobacteriia</taxon>
        <taxon>Flavobacteriales</taxon>
        <taxon>Flavobacteriaceae</taxon>
        <taxon>Flavobacterium</taxon>
    </lineage>
</organism>
<evidence type="ECO:0000256" key="2">
    <source>
        <dbReference type="ARBA" id="ARBA00022475"/>
    </source>
</evidence>
<dbReference type="InterPro" id="IPR010432">
    <property type="entry name" value="RDD"/>
</dbReference>
<dbReference type="RefSeq" id="WP_221257838.1">
    <property type="nucleotide sequence ID" value="NZ_AP024749.1"/>
</dbReference>
<keyword evidence="4 6" id="KW-1133">Transmembrane helix</keyword>
<keyword evidence="9" id="KW-1185">Reference proteome</keyword>
<accession>A0ABM7S5C1</accession>
<keyword evidence="5 6" id="KW-0472">Membrane</keyword>
<dbReference type="Pfam" id="PF06271">
    <property type="entry name" value="RDD"/>
    <property type="match status" value="1"/>
</dbReference>
<dbReference type="EMBL" id="AP024749">
    <property type="protein sequence ID" value="BCY28725.1"/>
    <property type="molecule type" value="Genomic_DNA"/>
</dbReference>
<feature type="transmembrane region" description="Helical" evidence="6">
    <location>
        <begin position="38"/>
        <end position="61"/>
    </location>
</feature>
<evidence type="ECO:0000256" key="1">
    <source>
        <dbReference type="ARBA" id="ARBA00004651"/>
    </source>
</evidence>
<comment type="subcellular location">
    <subcellularLocation>
        <location evidence="1">Cell membrane</location>
        <topology evidence="1">Multi-pass membrane protein</topology>
    </subcellularLocation>
</comment>